<keyword evidence="2" id="KW-1185">Reference proteome</keyword>
<dbReference type="EMBL" id="CAJEWD010000004">
    <property type="protein sequence ID" value="CAD2073877.1"/>
    <property type="molecule type" value="Genomic_DNA"/>
</dbReference>
<comment type="caution">
    <text evidence="1">The sequence shown here is derived from an EMBL/GenBank/DDBJ whole genome shotgun (WGS) entry which is preliminary data.</text>
</comment>
<dbReference type="SUPFAM" id="SSF51556">
    <property type="entry name" value="Metallo-dependent hydrolases"/>
    <property type="match status" value="1"/>
</dbReference>
<dbReference type="InterPro" id="IPR032466">
    <property type="entry name" value="Metal_Hydrolase"/>
</dbReference>
<evidence type="ECO:0008006" key="3">
    <source>
        <dbReference type="Google" id="ProtNLM"/>
    </source>
</evidence>
<gene>
    <name evidence="1" type="ORF">JEODO184_00578</name>
</gene>
<proteinExistence type="predicted"/>
<dbReference type="AlphaFoldDB" id="A0A6V7R8Q6"/>
<dbReference type="Gene3D" id="3.20.20.140">
    <property type="entry name" value="Metal-dependent hydrolases"/>
    <property type="match status" value="1"/>
</dbReference>
<dbReference type="InterPro" id="IPR046249">
    <property type="entry name" value="DUF6282"/>
</dbReference>
<name>A0A6V7R8Q6_9STAP</name>
<evidence type="ECO:0000313" key="1">
    <source>
        <dbReference type="EMBL" id="CAD2073877.1"/>
    </source>
</evidence>
<dbReference type="Pfam" id="PF19799">
    <property type="entry name" value="DUF6282"/>
    <property type="match status" value="1"/>
</dbReference>
<dbReference type="Proteomes" id="UP000589351">
    <property type="component" value="Unassembled WGS sequence"/>
</dbReference>
<accession>A0A6V7R8Q6</accession>
<evidence type="ECO:0000313" key="2">
    <source>
        <dbReference type="Proteomes" id="UP000589351"/>
    </source>
</evidence>
<organism evidence="1 2">
    <name type="scientific">Jeotgalicoccus meleagridis</name>
    <dbReference type="NCBI Taxonomy" id="2759181"/>
    <lineage>
        <taxon>Bacteria</taxon>
        <taxon>Bacillati</taxon>
        <taxon>Bacillota</taxon>
        <taxon>Bacilli</taxon>
        <taxon>Bacillales</taxon>
        <taxon>Staphylococcaceae</taxon>
        <taxon>Jeotgalicoccus</taxon>
    </lineage>
</organism>
<protein>
    <recommendedName>
        <fullName evidence="3">Amidohydrolase-related domain-containing protein</fullName>
    </recommendedName>
</protein>
<sequence>MVKVSNLLKGAIELHAHSAPSIFPRKQTDWELVEDAKKAEMYGIVIKAHEGVSYDRAALLQEKNPEIKVFGGLVCNDFVGGLNVNAVDLALKMGARIIWMPTLSSSRHKKYFKENKKENILNPKKRMNNSENTISIFDGKKIKDSVKHILDLIAKNNRVLATGHLSSEDSYQLVLEAKKIGVQKILIQHVDLGISPYSLEEQKQLVKEGCYLEKCYLACSDDFKDIKIQDMAESIHTLGSSNCVLVTDYGQEHHIPVVEAMNSFVNKLTEVGISNQDINKMIVRNPKYLLEG</sequence>
<reference evidence="1 2" key="1">
    <citation type="submission" date="2020-07" db="EMBL/GenBank/DDBJ databases">
        <authorList>
            <person name="Criscuolo A."/>
        </authorList>
    </citation>
    <scope>NUCLEOTIDE SEQUENCE [LARGE SCALE GENOMIC DNA]</scope>
    <source>
        <strain evidence="1">CIP111649</strain>
    </source>
</reference>